<organism evidence="2 3">
    <name type="scientific">Dickeya lacustris</name>
    <dbReference type="NCBI Taxonomy" id="2259638"/>
    <lineage>
        <taxon>Bacteria</taxon>
        <taxon>Pseudomonadati</taxon>
        <taxon>Pseudomonadota</taxon>
        <taxon>Gammaproteobacteria</taxon>
        <taxon>Enterobacterales</taxon>
        <taxon>Pectobacteriaceae</taxon>
        <taxon>Dickeya</taxon>
    </lineage>
</organism>
<protein>
    <submittedName>
        <fullName evidence="2">Uncharacterized protein</fullName>
    </submittedName>
</protein>
<evidence type="ECO:0000313" key="2">
    <source>
        <dbReference type="EMBL" id="WFN56220.1"/>
    </source>
</evidence>
<name>A0ABY8G8G6_9GAMM</name>
<evidence type="ECO:0000256" key="1">
    <source>
        <dbReference type="SAM" id="MobiDB-lite"/>
    </source>
</evidence>
<dbReference type="RefSeq" id="WP_278142790.1">
    <property type="nucleotide sequence ID" value="NZ_CP114280.1"/>
</dbReference>
<evidence type="ECO:0000313" key="3">
    <source>
        <dbReference type="Proteomes" id="UP001219630"/>
    </source>
</evidence>
<feature type="region of interest" description="Disordered" evidence="1">
    <location>
        <begin position="12"/>
        <end position="56"/>
    </location>
</feature>
<dbReference type="EMBL" id="CP114280">
    <property type="protein sequence ID" value="WFN56220.1"/>
    <property type="molecule type" value="Genomic_DNA"/>
</dbReference>
<accession>A0ABY8G8G6</accession>
<dbReference type="Proteomes" id="UP001219630">
    <property type="component" value="Chromosome"/>
</dbReference>
<reference evidence="2 3" key="1">
    <citation type="submission" date="2022-12" db="EMBL/GenBank/DDBJ databases">
        <title>Complete genome sequencing of Dickeya lacustris type strain LMG30899.</title>
        <authorList>
            <person name="Dobhal S."/>
            <person name="Arizala D."/>
            <person name="Arif M."/>
        </authorList>
    </citation>
    <scope>NUCLEOTIDE SEQUENCE [LARGE SCALE GENOMIC DNA]</scope>
    <source>
        <strain evidence="2 3">LMG30899</strain>
    </source>
</reference>
<sequence>MYIAGGLAGIGAGKAADEGLTPGVKPSAPSEKPGAGSTQTEGKPSSGAENVAASSSLKDDLVQQNLNNIAKQDPRLAEVVKVAVQQTRTSL</sequence>
<keyword evidence="3" id="KW-1185">Reference proteome</keyword>
<proteinExistence type="predicted"/>
<gene>
    <name evidence="2" type="ORF">O1Q98_02595</name>
</gene>